<name>A0A098VPY0_9MICR</name>
<dbReference type="GeneID" id="25260021"/>
<dbReference type="SUPFAM" id="SSF52833">
    <property type="entry name" value="Thioredoxin-like"/>
    <property type="match status" value="1"/>
</dbReference>
<proteinExistence type="predicted"/>
<comment type="caution">
    <text evidence="1">The sequence shown here is derived from an EMBL/GenBank/DDBJ whole genome shotgun (WGS) entry which is preliminary data.</text>
</comment>
<accession>A0A098VPY0</accession>
<dbReference type="HOGENOM" id="CLU_1225033_0_0_1"/>
<keyword evidence="2" id="KW-1185">Reference proteome</keyword>
<dbReference type="VEuPathDB" id="MicrosporidiaDB:DI09_45p100"/>
<evidence type="ECO:0000313" key="2">
    <source>
        <dbReference type="Proteomes" id="UP000029725"/>
    </source>
</evidence>
<organism evidence="1 2">
    <name type="scientific">Mitosporidium daphniae</name>
    <dbReference type="NCBI Taxonomy" id="1485682"/>
    <lineage>
        <taxon>Eukaryota</taxon>
        <taxon>Fungi</taxon>
        <taxon>Fungi incertae sedis</taxon>
        <taxon>Microsporidia</taxon>
        <taxon>Mitosporidium</taxon>
    </lineage>
</organism>
<dbReference type="AlphaFoldDB" id="A0A098VPY0"/>
<evidence type="ECO:0008006" key="3">
    <source>
        <dbReference type="Google" id="ProtNLM"/>
    </source>
</evidence>
<dbReference type="PANTHER" id="PTHR21148">
    <property type="entry name" value="THIOREDOXIN DOMAIN-CONTAINING PROTEIN 9"/>
    <property type="match status" value="1"/>
</dbReference>
<evidence type="ECO:0000313" key="1">
    <source>
        <dbReference type="EMBL" id="KGG51083.1"/>
    </source>
</evidence>
<dbReference type="EMBL" id="JMKJ01000399">
    <property type="protein sequence ID" value="KGG51083.1"/>
    <property type="molecule type" value="Genomic_DNA"/>
</dbReference>
<sequence length="226" mass="25155">MTRSDSDECCLDLELENLSAENDSFFCEYRLRRLKELQQSVLKPVKDSSMPHYGYLHSAQNEAEVFEWTTKEPLVIIHFFLPSFKTCEVLDCHLKVFDLASIVLKETSGSSSNDPMGSYGCAGCALSDAKASNQGASMSGCIFKRYSDGQVFYFCTIDTGRIIGFDELGGTTAFTTGQLEKRISLSGIAEFAQSKAFLKRSPQTTTIDRTTTTALTETLTTKYKRQ</sequence>
<dbReference type="OrthoDB" id="10257948at2759"/>
<protein>
    <recommendedName>
        <fullName evidence="3">Thioredoxin domain-containing protein</fullName>
    </recommendedName>
</protein>
<dbReference type="InterPro" id="IPR036249">
    <property type="entry name" value="Thioredoxin-like_sf"/>
</dbReference>
<gene>
    <name evidence="1" type="ORF">DI09_45p100</name>
</gene>
<dbReference type="Proteomes" id="UP000029725">
    <property type="component" value="Unassembled WGS sequence"/>
</dbReference>
<dbReference type="RefSeq" id="XP_013237510.1">
    <property type="nucleotide sequence ID" value="XM_013382056.1"/>
</dbReference>
<reference evidence="1 2" key="1">
    <citation type="submission" date="2014-04" db="EMBL/GenBank/DDBJ databases">
        <title>A new species of microsporidia sheds light on the evolution of extreme parasitism.</title>
        <authorList>
            <person name="Haag K.L."/>
            <person name="James T.Y."/>
            <person name="Larsson R."/>
            <person name="Schaer T.M."/>
            <person name="Refardt D."/>
            <person name="Pombert J.-F."/>
            <person name="Ebert D."/>
        </authorList>
    </citation>
    <scope>NUCLEOTIDE SEQUENCE [LARGE SCALE GENOMIC DNA]</scope>
    <source>
        <strain evidence="1 2">UGP3</strain>
        <tissue evidence="1">Spores</tissue>
    </source>
</reference>